<dbReference type="PANTHER" id="PTHR43173">
    <property type="entry name" value="ABC1 FAMILY PROTEIN"/>
    <property type="match status" value="1"/>
</dbReference>
<dbReference type="Proteomes" id="UP000654075">
    <property type="component" value="Unassembled WGS sequence"/>
</dbReference>
<dbReference type="SUPFAM" id="SSF56112">
    <property type="entry name" value="Protein kinase-like (PK-like)"/>
    <property type="match status" value="1"/>
</dbReference>
<comment type="similarity">
    <text evidence="1">Belongs to the protein kinase superfamily. ADCK protein kinase family.</text>
</comment>
<dbReference type="PANTHER" id="PTHR43173:SF19">
    <property type="entry name" value="AARF DOMAIN-CONTAINING PROTEIN KINASE 1"/>
    <property type="match status" value="1"/>
</dbReference>
<dbReference type="GO" id="GO:0007005">
    <property type="term" value="P:mitochondrion organization"/>
    <property type="evidence" value="ECO:0007669"/>
    <property type="project" value="TreeGrafter"/>
</dbReference>
<gene>
    <name evidence="3" type="ORF">PGLA1383_LOCUS11847</name>
</gene>
<keyword evidence="4" id="KW-1185">Reference proteome</keyword>
<evidence type="ECO:0000313" key="3">
    <source>
        <dbReference type="EMBL" id="CAE8593248.1"/>
    </source>
</evidence>
<feature type="domain" description="ABC1 atypical kinase-like" evidence="2">
    <location>
        <begin position="121"/>
        <end position="366"/>
    </location>
</feature>
<sequence>MASVLRAAGRGAGAVTAATCTCAAGLYVADRDAFDTAQRFRRTAALSAWMLADYSWHLRLHPPDSTTREDALEDCHRRNAPLLRNLCFQNGGIYIKIGQLLGIMDNLLPKAYVEELQACFDACPRSTSADVERVILEDLGKRPLELFETFEQEPVASASLAQVHRATLPGGKQLAVKVQHRPLLRLARTEMAGIDLVLRCVRLIEPRFGFQWLAEEVRESLPKELDFRLEAQNAARCRKVMAAAGLSSAVVVPETHAPLSSTRVLVMDFEEGQSLASNAAAMRAEGVQPHSVVRRFSEAYAEMAFGEGFLHCDPHPGNVLWRRSQDAPGGFQLVLLDHGLYREIPRDLRLAYCELWRAIALGDGDAAVMATRKLGVRSTWLAEKIAAERASGGEGHLASGEGAPTNEDAEVLAGKMLTSMLSGRSFRAVADGRGGLMRFDRDFRGKSADDDRAEIGGYVVGYFNGILDVLDTLPRAMILLLKANDCLRATASRLDVPTSVPLAVSCSACCRALRRAGDKWQWSTWWLSVRCWLFLRLEGSMWSRLL</sequence>
<dbReference type="InterPro" id="IPR011009">
    <property type="entry name" value="Kinase-like_dom_sf"/>
</dbReference>
<organism evidence="3 4">
    <name type="scientific">Polarella glacialis</name>
    <name type="common">Dinoflagellate</name>
    <dbReference type="NCBI Taxonomy" id="89957"/>
    <lineage>
        <taxon>Eukaryota</taxon>
        <taxon>Sar</taxon>
        <taxon>Alveolata</taxon>
        <taxon>Dinophyceae</taxon>
        <taxon>Suessiales</taxon>
        <taxon>Suessiaceae</taxon>
        <taxon>Polarella</taxon>
    </lineage>
</organism>
<dbReference type="OMA" id="RCNPEDI"/>
<dbReference type="InterPro" id="IPR045307">
    <property type="entry name" value="ADCK1_dom"/>
</dbReference>
<dbReference type="OrthoDB" id="427480at2759"/>
<dbReference type="GO" id="GO:0055088">
    <property type="term" value="P:lipid homeostasis"/>
    <property type="evidence" value="ECO:0007669"/>
    <property type="project" value="TreeGrafter"/>
</dbReference>
<protein>
    <recommendedName>
        <fullName evidence="2">ABC1 atypical kinase-like domain-containing protein</fullName>
    </recommendedName>
</protein>
<reference evidence="3" key="1">
    <citation type="submission" date="2021-02" db="EMBL/GenBank/DDBJ databases">
        <authorList>
            <person name="Dougan E. K."/>
            <person name="Rhodes N."/>
            <person name="Thang M."/>
            <person name="Chan C."/>
        </authorList>
    </citation>
    <scope>NUCLEOTIDE SEQUENCE</scope>
</reference>
<evidence type="ECO:0000256" key="1">
    <source>
        <dbReference type="ARBA" id="ARBA00009670"/>
    </source>
</evidence>
<dbReference type="EMBL" id="CAJNNV010006211">
    <property type="protein sequence ID" value="CAE8593248.1"/>
    <property type="molecule type" value="Genomic_DNA"/>
</dbReference>
<proteinExistence type="inferred from homology"/>
<evidence type="ECO:0000259" key="2">
    <source>
        <dbReference type="Pfam" id="PF03109"/>
    </source>
</evidence>
<evidence type="ECO:0000313" key="4">
    <source>
        <dbReference type="Proteomes" id="UP000654075"/>
    </source>
</evidence>
<dbReference type="InterPro" id="IPR004147">
    <property type="entry name" value="ABC1_dom"/>
</dbReference>
<dbReference type="GO" id="GO:0005743">
    <property type="term" value="C:mitochondrial inner membrane"/>
    <property type="evidence" value="ECO:0007669"/>
    <property type="project" value="TreeGrafter"/>
</dbReference>
<comment type="caution">
    <text evidence="3">The sequence shown here is derived from an EMBL/GenBank/DDBJ whole genome shotgun (WGS) entry which is preliminary data.</text>
</comment>
<name>A0A813E3B1_POLGL</name>
<accession>A0A813E3B1</accession>
<dbReference type="Pfam" id="PF03109">
    <property type="entry name" value="ABC1"/>
    <property type="match status" value="1"/>
</dbReference>
<dbReference type="AlphaFoldDB" id="A0A813E3B1"/>
<dbReference type="CDD" id="cd13969">
    <property type="entry name" value="ADCK1-like"/>
    <property type="match status" value="1"/>
</dbReference>
<dbReference type="InterPro" id="IPR051130">
    <property type="entry name" value="Mito_struct-func_regulator"/>
</dbReference>